<comment type="caution">
    <text evidence="1">The sequence shown here is derived from an EMBL/GenBank/DDBJ whole genome shotgun (WGS) entry which is preliminary data.</text>
</comment>
<dbReference type="EMBL" id="JALANJ010000007">
    <property type="protein sequence ID" value="MCY8120136.1"/>
    <property type="molecule type" value="Genomic_DNA"/>
</dbReference>
<evidence type="ECO:0000313" key="1">
    <source>
        <dbReference type="EMBL" id="MCY8120136.1"/>
    </source>
</evidence>
<organism evidence="1 2">
    <name type="scientific">Bacillus spizizenii</name>
    <name type="common">Bacillus subtilis subsp. spizizenii</name>
    <dbReference type="NCBI Taxonomy" id="96241"/>
    <lineage>
        <taxon>Bacteria</taxon>
        <taxon>Bacillati</taxon>
        <taxon>Bacillota</taxon>
        <taxon>Bacilli</taxon>
        <taxon>Bacillales</taxon>
        <taxon>Bacillaceae</taxon>
        <taxon>Bacillus</taxon>
    </lineage>
</organism>
<accession>A0A9Q4H8D2</accession>
<dbReference type="RefSeq" id="WP_044454798.1">
    <property type="nucleotide sequence ID" value="NZ_JACJGE010000002.1"/>
</dbReference>
<sequence>MLKYKYAIEYIDDYDEVILDLEKEKILKNGYLISNSLGSDIFSDFDSDFDSIKEEIEQLLKVLSGELPIFESGGNLNLISSDKHKTLIEDIFADEDEGDCICTIETVEYTKIILIWAKESIKYKNKRGVLATEEADERMGWIKEKWSELNFTN</sequence>
<dbReference type="AlphaFoldDB" id="A0A9Q4H8D2"/>
<proteinExistence type="predicted"/>
<gene>
    <name evidence="1" type="ORF">MOC45_05865</name>
</gene>
<name>A0A9Q4H8D2_BACSC</name>
<reference evidence="1" key="1">
    <citation type="submission" date="2022-02" db="EMBL/GenBank/DDBJ databases">
        <title>Crop Bioprotection Bacillus Genome Sequencing.</title>
        <authorList>
            <person name="Dunlap C."/>
        </authorList>
    </citation>
    <scope>NUCLEOTIDE SEQUENCE</scope>
    <source>
        <strain evidence="1">M18B4</strain>
    </source>
</reference>
<evidence type="ECO:0000313" key="2">
    <source>
        <dbReference type="Proteomes" id="UP001070352"/>
    </source>
</evidence>
<protein>
    <submittedName>
        <fullName evidence="1">Uncharacterized protein</fullName>
    </submittedName>
</protein>
<dbReference type="Proteomes" id="UP001070352">
    <property type="component" value="Unassembled WGS sequence"/>
</dbReference>